<comment type="caution">
    <text evidence="1">The sequence shown here is derived from an EMBL/GenBank/DDBJ whole genome shotgun (WGS) entry which is preliminary data.</text>
</comment>
<accession>A0A4D9EWQ9</accession>
<name>A0A4D9EWQ9_9SAUR</name>
<keyword evidence="2" id="KW-1185">Reference proteome</keyword>
<dbReference type="EMBL" id="QXTE01000032">
    <property type="protein sequence ID" value="TFK11478.1"/>
    <property type="molecule type" value="Genomic_DNA"/>
</dbReference>
<dbReference type="AlphaFoldDB" id="A0A4D9EWQ9"/>
<gene>
    <name evidence="1" type="ORF">DR999_PMT05364</name>
</gene>
<evidence type="ECO:0000313" key="1">
    <source>
        <dbReference type="EMBL" id="TFK11478.1"/>
    </source>
</evidence>
<protein>
    <submittedName>
        <fullName evidence="1">Sideroflexin-1</fullName>
    </submittedName>
</protein>
<evidence type="ECO:0000313" key="2">
    <source>
        <dbReference type="Proteomes" id="UP000297703"/>
    </source>
</evidence>
<reference evidence="1 2" key="1">
    <citation type="submission" date="2019-04" db="EMBL/GenBank/DDBJ databases">
        <title>Draft genome of the big-headed turtle Platysternon megacephalum.</title>
        <authorList>
            <person name="Gong S."/>
        </authorList>
    </citation>
    <scope>NUCLEOTIDE SEQUENCE [LARGE SCALE GENOMIC DNA]</scope>
    <source>
        <strain evidence="1">DO16091913</strain>
        <tissue evidence="1">Muscle</tissue>
    </source>
</reference>
<sequence>MCTYAVLIEFMGNVMLQITVKAPTYLAFIQHTAALNQQRYACPDVEEVVFLFDRIIVCIWGLKRRFNLSYSLPQLWPLLCVLKVYYCINNTVTSCFLVKTNKKNQLTVV</sequence>
<proteinExistence type="predicted"/>
<organism evidence="1 2">
    <name type="scientific">Platysternon megacephalum</name>
    <name type="common">big-headed turtle</name>
    <dbReference type="NCBI Taxonomy" id="55544"/>
    <lineage>
        <taxon>Eukaryota</taxon>
        <taxon>Metazoa</taxon>
        <taxon>Chordata</taxon>
        <taxon>Craniata</taxon>
        <taxon>Vertebrata</taxon>
        <taxon>Euteleostomi</taxon>
        <taxon>Archelosauria</taxon>
        <taxon>Testudinata</taxon>
        <taxon>Testudines</taxon>
        <taxon>Cryptodira</taxon>
        <taxon>Durocryptodira</taxon>
        <taxon>Testudinoidea</taxon>
        <taxon>Platysternidae</taxon>
        <taxon>Platysternon</taxon>
    </lineage>
</organism>
<reference evidence="1 2" key="2">
    <citation type="submission" date="2019-04" db="EMBL/GenBank/DDBJ databases">
        <title>The genome sequence of big-headed turtle.</title>
        <authorList>
            <person name="Gong S."/>
        </authorList>
    </citation>
    <scope>NUCLEOTIDE SEQUENCE [LARGE SCALE GENOMIC DNA]</scope>
    <source>
        <strain evidence="1">DO16091913</strain>
        <tissue evidence="1">Muscle</tissue>
    </source>
</reference>
<dbReference type="Proteomes" id="UP000297703">
    <property type="component" value="Unassembled WGS sequence"/>
</dbReference>